<evidence type="ECO:0000313" key="3">
    <source>
        <dbReference type="Proteomes" id="UP000017184"/>
    </source>
</evidence>
<dbReference type="SUPFAM" id="SSF141868">
    <property type="entry name" value="EAL domain-like"/>
    <property type="match status" value="1"/>
</dbReference>
<dbReference type="Gene3D" id="1.10.3210.10">
    <property type="entry name" value="Hypothetical protein af1432"/>
    <property type="match status" value="1"/>
</dbReference>
<dbReference type="InterPro" id="IPR052340">
    <property type="entry name" value="RNase_Y/CdgJ"/>
</dbReference>
<dbReference type="EMBL" id="CP004885">
    <property type="protein sequence ID" value="AGX86698.1"/>
    <property type="molecule type" value="Genomic_DNA"/>
</dbReference>
<organism evidence="2 3">
    <name type="scientific">Candidatus Symbiobacter mobilis CR</name>
    <dbReference type="NCBI Taxonomy" id="946483"/>
    <lineage>
        <taxon>Bacteria</taxon>
        <taxon>Pseudomonadati</taxon>
        <taxon>Pseudomonadota</taxon>
        <taxon>Betaproteobacteria</taxon>
        <taxon>Burkholderiales</taxon>
        <taxon>Comamonadaceae</taxon>
    </lineage>
</organism>
<dbReference type="InterPro" id="IPR001633">
    <property type="entry name" value="EAL_dom"/>
</dbReference>
<accession>U5N8W0</accession>
<evidence type="ECO:0000313" key="2">
    <source>
        <dbReference type="EMBL" id="AGX86698.1"/>
    </source>
</evidence>
<dbReference type="SMART" id="SM00052">
    <property type="entry name" value="EAL"/>
    <property type="match status" value="1"/>
</dbReference>
<dbReference type="Pfam" id="PF00563">
    <property type="entry name" value="EAL"/>
    <property type="match status" value="1"/>
</dbReference>
<dbReference type="Gene3D" id="3.20.20.450">
    <property type="entry name" value="EAL domain"/>
    <property type="match status" value="1"/>
</dbReference>
<dbReference type="AlphaFoldDB" id="U5N8W0"/>
<dbReference type="KEGG" id="cbx:Cenrod_0586"/>
<name>U5N8W0_9BURK</name>
<dbReference type="PANTHER" id="PTHR33525:SF4">
    <property type="entry name" value="CYCLIC DI-GMP PHOSPHODIESTERASE CDGJ"/>
    <property type="match status" value="1"/>
</dbReference>
<dbReference type="Proteomes" id="UP000017184">
    <property type="component" value="Chromosome"/>
</dbReference>
<proteinExistence type="predicted"/>
<dbReference type="PATRIC" id="fig|946483.4.peg.587"/>
<dbReference type="eggNOG" id="COG3434">
    <property type="taxonomic scope" value="Bacteria"/>
</dbReference>
<gene>
    <name evidence="2" type="ORF">Cenrod_0586</name>
</gene>
<keyword evidence="3" id="KW-1185">Reference proteome</keyword>
<dbReference type="InterPro" id="IPR014408">
    <property type="entry name" value="dGMP_Pdiesterase_EAL/HD-GYP"/>
</dbReference>
<dbReference type="InterPro" id="IPR035919">
    <property type="entry name" value="EAL_sf"/>
</dbReference>
<dbReference type="PIRSF" id="PIRSF003180">
    <property type="entry name" value="DiGMPpdiest_YuxH"/>
    <property type="match status" value="1"/>
</dbReference>
<dbReference type="PANTHER" id="PTHR33525">
    <property type="match status" value="1"/>
</dbReference>
<dbReference type="RefSeq" id="WP_022771519.1">
    <property type="nucleotide sequence ID" value="NC_022576.1"/>
</dbReference>
<evidence type="ECO:0000259" key="1">
    <source>
        <dbReference type="PROSITE" id="PS51833"/>
    </source>
</evidence>
<dbReference type="HOGENOM" id="CLU_044951_1_1_4"/>
<feature type="domain" description="HDOD" evidence="1">
    <location>
        <begin position="216"/>
        <end position="400"/>
    </location>
</feature>
<dbReference type="PROSITE" id="PS51833">
    <property type="entry name" value="HDOD"/>
    <property type="match status" value="1"/>
</dbReference>
<reference evidence="2 3" key="1">
    <citation type="journal article" date="2013" name="Genome Biol.">
        <title>Genomic analysis reveals key aspects of prokaryotic symbiosis in the phototrophic consortium "Chlorochromatium aggregatum".</title>
        <authorList>
            <person name="Liu Z."/>
            <person name="Muller J."/>
            <person name="Li T."/>
            <person name="Alvey R.M."/>
            <person name="Vogl K."/>
            <person name="Frigaard N.U."/>
            <person name="Rockwell N.C."/>
            <person name="Boyd E.S."/>
            <person name="Tomsho L.P."/>
            <person name="Schuster S.C."/>
            <person name="Henke P."/>
            <person name="Rohde M."/>
            <person name="Overmann J."/>
            <person name="Bryant D.A."/>
        </authorList>
    </citation>
    <scope>NUCLEOTIDE SEQUENCE [LARGE SCALE GENOMIC DNA]</scope>
    <source>
        <strain evidence="2">CR</strain>
    </source>
</reference>
<dbReference type="InterPro" id="IPR013976">
    <property type="entry name" value="HDOD"/>
</dbReference>
<dbReference type="Pfam" id="PF08668">
    <property type="entry name" value="HDOD"/>
    <property type="match status" value="1"/>
</dbReference>
<dbReference type="STRING" id="946483.Cenrod_0586"/>
<dbReference type="SUPFAM" id="SSF109604">
    <property type="entry name" value="HD-domain/PDEase-like"/>
    <property type="match status" value="1"/>
</dbReference>
<sequence>MSADIPLHVARQPILDAQRTIFAYELFDRSRTDGVYSAASDAALLFNLLSSADLDVWNSKRPVFVNCTHHTLSGGHLDLVEPERVVLEIPPVTAQAVHATEAYTVEAYAAEAIEAHLPTLFDVHQRGFRLCFEDSVLTPAYAGWLPLASFIKLDLGRLDTQALACAVRQAKQTSNARRIATKVETAEQFQLARELGCHLFQGYWFARPVLLRGRTVRPAQATIIQLLNLVGRQASTNDIEAVLKHDPTLSFNLLRFINSAGFGLSCEITSFRHAVMILGLKKLFRWAALLLTTSGNGDVAPAVATAAVVRGRLMELLAKDLLSPEDCDSAFVTGVFSLLDTMLGLPLADALAAIALPATVTDALLHDRGVLAPFLRLALACENVDDEAFAATATALHLTGDYINLAHLDALVWADQLTMV</sequence>
<protein>
    <submittedName>
        <fullName evidence="2">Signal transduction type protein</fullName>
    </submittedName>
</protein>